<protein>
    <submittedName>
        <fullName evidence="2">Uncharacterized protein</fullName>
    </submittedName>
</protein>
<feature type="compositionally biased region" description="Acidic residues" evidence="1">
    <location>
        <begin position="11"/>
        <end position="20"/>
    </location>
</feature>
<keyword evidence="3" id="KW-1185">Reference proteome</keyword>
<gene>
    <name evidence="2" type="ORF">CRG98_006829</name>
</gene>
<dbReference type="Proteomes" id="UP000233551">
    <property type="component" value="Unassembled WGS sequence"/>
</dbReference>
<reference evidence="2 3" key="1">
    <citation type="submission" date="2017-11" db="EMBL/GenBank/DDBJ databases">
        <title>De-novo sequencing of pomegranate (Punica granatum L.) genome.</title>
        <authorList>
            <person name="Akparov Z."/>
            <person name="Amiraslanov A."/>
            <person name="Hajiyeva S."/>
            <person name="Abbasov M."/>
            <person name="Kaur K."/>
            <person name="Hamwieh A."/>
            <person name="Solovyev V."/>
            <person name="Salamov A."/>
            <person name="Braich B."/>
            <person name="Kosarev P."/>
            <person name="Mahmoud A."/>
            <person name="Hajiyev E."/>
            <person name="Babayeva S."/>
            <person name="Izzatullayeva V."/>
            <person name="Mammadov A."/>
            <person name="Mammadov A."/>
            <person name="Sharifova S."/>
            <person name="Ojaghi J."/>
            <person name="Eynullazada K."/>
            <person name="Bayramov B."/>
            <person name="Abdulazimova A."/>
            <person name="Shahmuradov I."/>
        </authorList>
    </citation>
    <scope>NUCLEOTIDE SEQUENCE [LARGE SCALE GENOMIC DNA]</scope>
    <source>
        <strain evidence="3">cv. AG2017</strain>
        <tissue evidence="2">Leaf</tissue>
    </source>
</reference>
<dbReference type="EMBL" id="PGOL01000311">
    <property type="protein sequence ID" value="PKI72744.1"/>
    <property type="molecule type" value="Genomic_DNA"/>
</dbReference>
<sequence>MEGMGPKVKDWDEEDDDMDFEQSTQPGLEEMQCVNAIVEASQVRTRKNSAVVKKRKQKEKADHDDTISASPTSPPANVVDDVEETPIMDDRLFDGYKSEELELLAGDSDKENDKFPMYNAEDNRTEEITVGMEFENLDVSR</sequence>
<feature type="region of interest" description="Disordered" evidence="1">
    <location>
        <begin position="1"/>
        <end position="31"/>
    </location>
</feature>
<evidence type="ECO:0000256" key="1">
    <source>
        <dbReference type="SAM" id="MobiDB-lite"/>
    </source>
</evidence>
<accession>A0A2I0KWA2</accession>
<feature type="region of interest" description="Disordered" evidence="1">
    <location>
        <begin position="45"/>
        <end position="84"/>
    </location>
</feature>
<feature type="compositionally biased region" description="Basic residues" evidence="1">
    <location>
        <begin position="45"/>
        <end position="58"/>
    </location>
</feature>
<dbReference type="AlphaFoldDB" id="A0A2I0KWA2"/>
<evidence type="ECO:0000313" key="2">
    <source>
        <dbReference type="EMBL" id="PKI72744.1"/>
    </source>
</evidence>
<organism evidence="2 3">
    <name type="scientific">Punica granatum</name>
    <name type="common">Pomegranate</name>
    <dbReference type="NCBI Taxonomy" id="22663"/>
    <lineage>
        <taxon>Eukaryota</taxon>
        <taxon>Viridiplantae</taxon>
        <taxon>Streptophyta</taxon>
        <taxon>Embryophyta</taxon>
        <taxon>Tracheophyta</taxon>
        <taxon>Spermatophyta</taxon>
        <taxon>Magnoliopsida</taxon>
        <taxon>eudicotyledons</taxon>
        <taxon>Gunneridae</taxon>
        <taxon>Pentapetalae</taxon>
        <taxon>rosids</taxon>
        <taxon>malvids</taxon>
        <taxon>Myrtales</taxon>
        <taxon>Lythraceae</taxon>
        <taxon>Punica</taxon>
    </lineage>
</organism>
<comment type="caution">
    <text evidence="2">The sequence shown here is derived from an EMBL/GenBank/DDBJ whole genome shotgun (WGS) entry which is preliminary data.</text>
</comment>
<name>A0A2I0KWA2_PUNGR</name>
<proteinExistence type="predicted"/>
<evidence type="ECO:0000313" key="3">
    <source>
        <dbReference type="Proteomes" id="UP000233551"/>
    </source>
</evidence>